<evidence type="ECO:0000256" key="1">
    <source>
        <dbReference type="ARBA" id="ARBA00022741"/>
    </source>
</evidence>
<keyword evidence="1 3" id="KW-0547">Nucleotide-binding</keyword>
<keyword evidence="8" id="KW-1185">Reference proteome</keyword>
<sequence>MMGLRSGSTSGRRSFDFDFIFPPWKRQRDVYDSCVEAQIRHVLQCHKQGQVQHATVVAYGQTGTGKTFTMGMLSDFNDEKAQGLIPRALSQVLEVAGSREETGWKTVVTLSFLQIYLETIQDLLAISGSNSRSKSNTRRTNNDLSVRQGQDGAFYVSDLNEYEISSIQDAHALLELAVRNRVLAATAKNKTSSRSHTLLTISLKRRLRSRYSSSEDDSDHDESDSDEEVKQASTISFVDLAGSERVDGALHFLRATRTKQEQRIREAKFINRSLSALGGVIAALAQPKPSGSASTSANVLARLQEKRQHSVENEQGQPHIRFRDSQLTKLLQGRLMNGRGRLLLIATVDDQSKNLSETLSTLKFAAQCRRVELQRGAKGREDRNSLRRQKSLLDQVFNDMKIMHENREAALNSEYQARIGDLERELEAARAALQSPTQEGVSSVHVASYTALCSLVDTVRNDNCKHPNAIDFESEKGMLDYVAGLYSRLKEALATQHHPLSSRGRPAGDAVAIDNRRIEPEGTSTRKKERKSSASVQTTIPANNIRAHRHVPLSAEQEAEFRAVARHLIASHALDSFVVSSSDEDE</sequence>
<gene>
    <name evidence="7" type="ORF">P3T76_003582</name>
</gene>
<reference evidence="7" key="1">
    <citation type="submission" date="2023-08" db="EMBL/GenBank/DDBJ databases">
        <title>Reference Genome Resource for the Citrus Pathogen Phytophthora citrophthora.</title>
        <authorList>
            <person name="Moller H."/>
            <person name="Coetzee B."/>
            <person name="Rose L.J."/>
            <person name="Van Niekerk J.M."/>
        </authorList>
    </citation>
    <scope>NUCLEOTIDE SEQUENCE</scope>
    <source>
        <strain evidence="7">STE-U-9442</strain>
    </source>
</reference>
<dbReference type="InterPro" id="IPR001752">
    <property type="entry name" value="Kinesin_motor_dom"/>
</dbReference>
<dbReference type="Gene3D" id="3.40.850.10">
    <property type="entry name" value="Kinesin motor domain"/>
    <property type="match status" value="1"/>
</dbReference>
<dbReference type="InterPro" id="IPR019821">
    <property type="entry name" value="Kinesin_motor_CS"/>
</dbReference>
<feature type="binding site" evidence="3">
    <location>
        <begin position="60"/>
        <end position="67"/>
    </location>
    <ligand>
        <name>ATP</name>
        <dbReference type="ChEBI" id="CHEBI:30616"/>
    </ligand>
</feature>
<dbReference type="AlphaFoldDB" id="A0AAD9GUV5"/>
<dbReference type="PANTHER" id="PTHR24115">
    <property type="entry name" value="KINESIN-RELATED"/>
    <property type="match status" value="1"/>
</dbReference>
<accession>A0AAD9GUV5</accession>
<dbReference type="Proteomes" id="UP001259832">
    <property type="component" value="Unassembled WGS sequence"/>
</dbReference>
<keyword evidence="3 4" id="KW-0505">Motor protein</keyword>
<feature type="compositionally biased region" description="Basic and acidic residues" evidence="5">
    <location>
        <begin position="514"/>
        <end position="526"/>
    </location>
</feature>
<evidence type="ECO:0000256" key="5">
    <source>
        <dbReference type="SAM" id="MobiDB-lite"/>
    </source>
</evidence>
<organism evidence="7 8">
    <name type="scientific">Phytophthora citrophthora</name>
    <dbReference type="NCBI Taxonomy" id="4793"/>
    <lineage>
        <taxon>Eukaryota</taxon>
        <taxon>Sar</taxon>
        <taxon>Stramenopiles</taxon>
        <taxon>Oomycota</taxon>
        <taxon>Peronosporomycetes</taxon>
        <taxon>Peronosporales</taxon>
        <taxon>Peronosporaceae</taxon>
        <taxon>Phytophthora</taxon>
    </lineage>
</organism>
<name>A0AAD9GUV5_9STRA</name>
<feature type="region of interest" description="Disordered" evidence="5">
    <location>
        <begin position="496"/>
        <end position="537"/>
    </location>
</feature>
<dbReference type="EMBL" id="JASMQC010000005">
    <property type="protein sequence ID" value="KAK1945049.1"/>
    <property type="molecule type" value="Genomic_DNA"/>
</dbReference>
<dbReference type="InterPro" id="IPR027417">
    <property type="entry name" value="P-loop_NTPase"/>
</dbReference>
<dbReference type="PRINTS" id="PR00380">
    <property type="entry name" value="KINESINHEAVY"/>
</dbReference>
<dbReference type="PANTHER" id="PTHR24115:SF1004">
    <property type="entry name" value="KINESIN-LIKE PROTEIN KIF15"/>
    <property type="match status" value="1"/>
</dbReference>
<dbReference type="InterPro" id="IPR036961">
    <property type="entry name" value="Kinesin_motor_dom_sf"/>
</dbReference>
<dbReference type="GO" id="GO:0005874">
    <property type="term" value="C:microtubule"/>
    <property type="evidence" value="ECO:0007669"/>
    <property type="project" value="UniProtKB-KW"/>
</dbReference>
<dbReference type="Pfam" id="PF00225">
    <property type="entry name" value="Kinesin"/>
    <property type="match status" value="1"/>
</dbReference>
<evidence type="ECO:0000256" key="4">
    <source>
        <dbReference type="RuleBase" id="RU000394"/>
    </source>
</evidence>
<keyword evidence="2 3" id="KW-0067">ATP-binding</keyword>
<dbReference type="SMART" id="SM00129">
    <property type="entry name" value="KISc"/>
    <property type="match status" value="1"/>
</dbReference>
<evidence type="ECO:0000256" key="2">
    <source>
        <dbReference type="ARBA" id="ARBA00022840"/>
    </source>
</evidence>
<dbReference type="InterPro" id="IPR027640">
    <property type="entry name" value="Kinesin-like_fam"/>
</dbReference>
<dbReference type="PROSITE" id="PS00411">
    <property type="entry name" value="KINESIN_MOTOR_1"/>
    <property type="match status" value="1"/>
</dbReference>
<dbReference type="PROSITE" id="PS50067">
    <property type="entry name" value="KINESIN_MOTOR_2"/>
    <property type="match status" value="1"/>
</dbReference>
<feature type="compositionally biased region" description="Acidic residues" evidence="5">
    <location>
        <begin position="214"/>
        <end position="227"/>
    </location>
</feature>
<feature type="region of interest" description="Disordered" evidence="5">
    <location>
        <begin position="210"/>
        <end position="230"/>
    </location>
</feature>
<dbReference type="GO" id="GO:0005871">
    <property type="term" value="C:kinesin complex"/>
    <property type="evidence" value="ECO:0007669"/>
    <property type="project" value="TreeGrafter"/>
</dbReference>
<evidence type="ECO:0000313" key="8">
    <source>
        <dbReference type="Proteomes" id="UP001259832"/>
    </source>
</evidence>
<keyword evidence="4" id="KW-0493">Microtubule</keyword>
<protein>
    <recommendedName>
        <fullName evidence="4">Kinesin-like protein</fullName>
    </recommendedName>
</protein>
<evidence type="ECO:0000256" key="3">
    <source>
        <dbReference type="PROSITE-ProRule" id="PRU00283"/>
    </source>
</evidence>
<dbReference type="GO" id="GO:0007018">
    <property type="term" value="P:microtubule-based movement"/>
    <property type="evidence" value="ECO:0007669"/>
    <property type="project" value="InterPro"/>
</dbReference>
<dbReference type="GO" id="GO:0005524">
    <property type="term" value="F:ATP binding"/>
    <property type="evidence" value="ECO:0007669"/>
    <property type="project" value="UniProtKB-UniRule"/>
</dbReference>
<dbReference type="GO" id="GO:0016887">
    <property type="term" value="F:ATP hydrolysis activity"/>
    <property type="evidence" value="ECO:0007669"/>
    <property type="project" value="TreeGrafter"/>
</dbReference>
<evidence type="ECO:0000259" key="6">
    <source>
        <dbReference type="PROSITE" id="PS50067"/>
    </source>
</evidence>
<dbReference type="GO" id="GO:0003777">
    <property type="term" value="F:microtubule motor activity"/>
    <property type="evidence" value="ECO:0007669"/>
    <property type="project" value="InterPro"/>
</dbReference>
<dbReference type="SUPFAM" id="SSF52540">
    <property type="entry name" value="P-loop containing nucleoside triphosphate hydrolases"/>
    <property type="match status" value="1"/>
</dbReference>
<comment type="similarity">
    <text evidence="3 4">Belongs to the TRAFAC class myosin-kinesin ATPase superfamily. Kinesin family.</text>
</comment>
<evidence type="ECO:0000313" key="7">
    <source>
        <dbReference type="EMBL" id="KAK1945049.1"/>
    </source>
</evidence>
<proteinExistence type="inferred from homology"/>
<feature type="domain" description="Kinesin motor" evidence="6">
    <location>
        <begin position="1"/>
        <end position="371"/>
    </location>
</feature>
<comment type="caution">
    <text evidence="7">The sequence shown here is derived from an EMBL/GenBank/DDBJ whole genome shotgun (WGS) entry which is preliminary data.</text>
</comment>
<dbReference type="GO" id="GO:0008017">
    <property type="term" value="F:microtubule binding"/>
    <property type="evidence" value="ECO:0007669"/>
    <property type="project" value="InterPro"/>
</dbReference>